<feature type="transmembrane region" description="Helical" evidence="1">
    <location>
        <begin position="29"/>
        <end position="52"/>
    </location>
</feature>
<organism evidence="2 3">
    <name type="scientific">Ruegeria alba</name>
    <dbReference type="NCBI Taxonomy" id="2916756"/>
    <lineage>
        <taxon>Bacteria</taxon>
        <taxon>Pseudomonadati</taxon>
        <taxon>Pseudomonadota</taxon>
        <taxon>Alphaproteobacteria</taxon>
        <taxon>Rhodobacterales</taxon>
        <taxon>Roseobacteraceae</taxon>
        <taxon>Ruegeria</taxon>
    </lineage>
</organism>
<keyword evidence="1" id="KW-0812">Transmembrane</keyword>
<keyword evidence="1" id="KW-1133">Transmembrane helix</keyword>
<protein>
    <recommendedName>
        <fullName evidence="4">NnrT protein</fullName>
    </recommendedName>
</protein>
<name>A0ABS9NZI1_9RHOB</name>
<dbReference type="EMBL" id="JAKOEM010000015">
    <property type="protein sequence ID" value="MCG6559650.1"/>
    <property type="molecule type" value="Genomic_DNA"/>
</dbReference>
<feature type="transmembrane region" description="Helical" evidence="1">
    <location>
        <begin position="58"/>
        <end position="78"/>
    </location>
</feature>
<evidence type="ECO:0000256" key="1">
    <source>
        <dbReference type="SAM" id="Phobius"/>
    </source>
</evidence>
<accession>A0ABS9NZI1</accession>
<gene>
    <name evidence="2" type="ORF">MB818_15680</name>
</gene>
<reference evidence="2" key="1">
    <citation type="submission" date="2022-02" db="EMBL/GenBank/DDBJ databases">
        <title>The genome sequence of Ruegeria sp. 1NDH52C.</title>
        <authorList>
            <person name="Du J."/>
        </authorList>
    </citation>
    <scope>NUCLEOTIDE SEQUENCE</scope>
    <source>
        <strain evidence="2">1NDH52C</strain>
    </source>
</reference>
<dbReference type="Proteomes" id="UP001165279">
    <property type="component" value="Unassembled WGS sequence"/>
</dbReference>
<evidence type="ECO:0008006" key="4">
    <source>
        <dbReference type="Google" id="ProtNLM"/>
    </source>
</evidence>
<comment type="caution">
    <text evidence="2">The sequence shown here is derived from an EMBL/GenBank/DDBJ whole genome shotgun (WGS) entry which is preliminary data.</text>
</comment>
<keyword evidence="1" id="KW-0472">Membrane</keyword>
<keyword evidence="3" id="KW-1185">Reference proteome</keyword>
<proteinExistence type="predicted"/>
<evidence type="ECO:0000313" key="3">
    <source>
        <dbReference type="Proteomes" id="UP001165279"/>
    </source>
</evidence>
<evidence type="ECO:0000313" key="2">
    <source>
        <dbReference type="EMBL" id="MCG6559650.1"/>
    </source>
</evidence>
<dbReference type="RefSeq" id="WP_234140189.1">
    <property type="nucleotide sequence ID" value="NZ_JAKOEM010000015.1"/>
</dbReference>
<sequence length="91" mass="9742">MSGTRSPSLKAPATEPGIEGRWPVWKLALLLWPAVTATVAINLFMAALMLRVVGGTPLGPVAALLWSLPLGIPASWLAGRWVRRLLDEAES</sequence>